<dbReference type="EMBL" id="BAAAZR010000046">
    <property type="protein sequence ID" value="GAA3840865.1"/>
    <property type="molecule type" value="Genomic_DNA"/>
</dbReference>
<reference evidence="3" key="1">
    <citation type="journal article" date="2019" name="Int. J. Syst. Evol. Microbiol.">
        <title>The Global Catalogue of Microorganisms (GCM) 10K type strain sequencing project: providing services to taxonomists for standard genome sequencing and annotation.</title>
        <authorList>
            <consortium name="The Broad Institute Genomics Platform"/>
            <consortium name="The Broad Institute Genome Sequencing Center for Infectious Disease"/>
            <person name="Wu L."/>
            <person name="Ma J."/>
        </authorList>
    </citation>
    <scope>NUCLEOTIDE SEQUENCE [LARGE SCALE GENOMIC DNA]</scope>
    <source>
        <strain evidence="3">JCM 16908</strain>
    </source>
</reference>
<sequence>MLDVVESLVRAHLNKRPVHGWVIMKETKRAGPTVYRVLDRLEDERWITGEWEEQTPDQTGPRRRLYRLTGEGVPAARALLAQRRPAALTVRPAPGFALLGWLHARLAGGVR</sequence>
<dbReference type="InterPro" id="IPR005149">
    <property type="entry name" value="Tscrpt_reg_PadR_N"/>
</dbReference>
<accession>A0ABP7JD05</accession>
<dbReference type="PANTHER" id="PTHR33169">
    <property type="entry name" value="PADR-FAMILY TRANSCRIPTIONAL REGULATOR"/>
    <property type="match status" value="1"/>
</dbReference>
<proteinExistence type="predicted"/>
<gene>
    <name evidence="2" type="ORF">GCM10022226_74180</name>
</gene>
<keyword evidence="3" id="KW-1185">Reference proteome</keyword>
<dbReference type="Gene3D" id="1.10.10.10">
    <property type="entry name" value="Winged helix-like DNA-binding domain superfamily/Winged helix DNA-binding domain"/>
    <property type="match status" value="1"/>
</dbReference>
<evidence type="ECO:0000313" key="3">
    <source>
        <dbReference type="Proteomes" id="UP001500888"/>
    </source>
</evidence>
<organism evidence="2 3">
    <name type="scientific">Sphaerisporangium flaviroseum</name>
    <dbReference type="NCBI Taxonomy" id="509199"/>
    <lineage>
        <taxon>Bacteria</taxon>
        <taxon>Bacillati</taxon>
        <taxon>Actinomycetota</taxon>
        <taxon>Actinomycetes</taxon>
        <taxon>Streptosporangiales</taxon>
        <taxon>Streptosporangiaceae</taxon>
        <taxon>Sphaerisporangium</taxon>
    </lineage>
</organism>
<dbReference type="InterPro" id="IPR036388">
    <property type="entry name" value="WH-like_DNA-bd_sf"/>
</dbReference>
<evidence type="ECO:0000259" key="1">
    <source>
        <dbReference type="Pfam" id="PF03551"/>
    </source>
</evidence>
<dbReference type="Pfam" id="PF03551">
    <property type="entry name" value="PadR"/>
    <property type="match status" value="1"/>
</dbReference>
<comment type="caution">
    <text evidence="2">The sequence shown here is derived from an EMBL/GenBank/DDBJ whole genome shotgun (WGS) entry which is preliminary data.</text>
</comment>
<name>A0ABP7JD05_9ACTN</name>
<evidence type="ECO:0000313" key="2">
    <source>
        <dbReference type="EMBL" id="GAA3840865.1"/>
    </source>
</evidence>
<dbReference type="Proteomes" id="UP001500888">
    <property type="component" value="Unassembled WGS sequence"/>
</dbReference>
<dbReference type="InterPro" id="IPR036390">
    <property type="entry name" value="WH_DNA-bd_sf"/>
</dbReference>
<dbReference type="InterPro" id="IPR052509">
    <property type="entry name" value="Metal_resp_DNA-bind_regulator"/>
</dbReference>
<dbReference type="PANTHER" id="PTHR33169:SF14">
    <property type="entry name" value="TRANSCRIPTIONAL REGULATOR RV3488"/>
    <property type="match status" value="1"/>
</dbReference>
<dbReference type="SUPFAM" id="SSF46785">
    <property type="entry name" value="Winged helix' DNA-binding domain"/>
    <property type="match status" value="1"/>
</dbReference>
<feature type="domain" description="Transcription regulator PadR N-terminal" evidence="1">
    <location>
        <begin position="11"/>
        <end position="72"/>
    </location>
</feature>
<protein>
    <recommendedName>
        <fullName evidence="1">Transcription regulator PadR N-terminal domain-containing protein</fullName>
    </recommendedName>
</protein>